<dbReference type="EMBL" id="FNXT01001132">
    <property type="protein sequence ID" value="SZX72390.1"/>
    <property type="molecule type" value="Genomic_DNA"/>
</dbReference>
<keyword evidence="2" id="KW-1185">Reference proteome</keyword>
<dbReference type="Proteomes" id="UP000256970">
    <property type="component" value="Unassembled WGS sequence"/>
</dbReference>
<name>A0A383W588_TETOB</name>
<proteinExistence type="predicted"/>
<accession>A0A383W588</accession>
<reference evidence="1 2" key="1">
    <citation type="submission" date="2016-10" db="EMBL/GenBank/DDBJ databases">
        <authorList>
            <person name="Cai Z."/>
        </authorList>
    </citation>
    <scope>NUCLEOTIDE SEQUENCE [LARGE SCALE GENOMIC DNA]</scope>
</reference>
<gene>
    <name evidence="1" type="ORF">BQ4739_LOCUS12571</name>
</gene>
<evidence type="ECO:0000313" key="2">
    <source>
        <dbReference type="Proteomes" id="UP000256970"/>
    </source>
</evidence>
<protein>
    <recommendedName>
        <fullName evidence="3">Fucosyltransferase</fullName>
    </recommendedName>
</protein>
<dbReference type="AlphaFoldDB" id="A0A383W588"/>
<evidence type="ECO:0000313" key="1">
    <source>
        <dbReference type="EMBL" id="SZX72390.1"/>
    </source>
</evidence>
<sequence>MMTHLRFSHGGSTRGTTQAAPPNLITLLTLGLLCVNTIILLSDHQWLTDNRWLKQAVHTLEQAGDSSQASAAAAELAAQAASIGVIAGSSIQQAGLDDQQQLSLAAADPLMDLFQQARRCNNSPLMQQYRQLHSVMTSGEAPPRFLVSVAPETGMAERLTGLVTQLYMALLSGRALTAFHPDPDAVPPFSAACEYPLFNWSHPQPLARAVYAPLLADDYQTYAQRRDAAAGLQVLPQPYDESYQLFNFINATAPMTAWLGTVNLTGWPQERPGLAHAVVGSNRGATWKLANNAYHTDDFWRLSLRPEEAFMCGFWALCQPNAEVQRLYARNVWGPLADPHALKIGIQVRFGDEVLNSDADREGEPKYGASLMSLATPFFECAAAIESAYSVPGQAVVWYLLSDSSELRRAAKDKFGDKLLTDTEGPAVHSSCRANTGKATRGKVMAGGACDPELTQRVMQHALGSMLALSLADFHVITEASQLGRAAAALSGKWNNVHELTLGEASGCDPYTGAHSMMVALHGAGI</sequence>
<organism evidence="1 2">
    <name type="scientific">Tetradesmus obliquus</name>
    <name type="common">Green alga</name>
    <name type="synonym">Acutodesmus obliquus</name>
    <dbReference type="NCBI Taxonomy" id="3088"/>
    <lineage>
        <taxon>Eukaryota</taxon>
        <taxon>Viridiplantae</taxon>
        <taxon>Chlorophyta</taxon>
        <taxon>core chlorophytes</taxon>
        <taxon>Chlorophyceae</taxon>
        <taxon>CS clade</taxon>
        <taxon>Sphaeropleales</taxon>
        <taxon>Scenedesmaceae</taxon>
        <taxon>Tetradesmus</taxon>
    </lineage>
</organism>
<evidence type="ECO:0008006" key="3">
    <source>
        <dbReference type="Google" id="ProtNLM"/>
    </source>
</evidence>
<dbReference type="Gene3D" id="3.40.50.11350">
    <property type="match status" value="1"/>
</dbReference>